<dbReference type="PANTHER" id="PTHR45891">
    <property type="entry name" value="ZINC FINGER HOMEOBOX PROTEIN"/>
    <property type="match status" value="1"/>
</dbReference>
<feature type="domain" description="C2H2-type" evidence="6">
    <location>
        <begin position="171"/>
        <end position="198"/>
    </location>
</feature>
<dbReference type="SUPFAM" id="SSF57667">
    <property type="entry name" value="beta-beta-alpha zinc fingers"/>
    <property type="match status" value="1"/>
</dbReference>
<keyword evidence="3" id="KW-0677">Repeat</keyword>
<dbReference type="PANTHER" id="PTHR45891:SF3">
    <property type="entry name" value="ZINC FINGER PROTEIN 2"/>
    <property type="match status" value="1"/>
</dbReference>
<evidence type="ECO:0000256" key="2">
    <source>
        <dbReference type="ARBA" id="ARBA00022723"/>
    </source>
</evidence>
<reference evidence="7 8" key="2">
    <citation type="submission" date="2018-10" db="EMBL/GenBank/DDBJ databases">
        <authorList>
            <consortium name="Pathogen Informatics"/>
        </authorList>
    </citation>
    <scope>NUCLEOTIDE SEQUENCE [LARGE SCALE GENOMIC DNA]</scope>
</reference>
<dbReference type="AlphaFoldDB" id="A0A0N4VKJ7"/>
<keyword evidence="5" id="KW-0863">Zinc-finger</keyword>
<dbReference type="GO" id="GO:0008270">
    <property type="term" value="F:zinc ion binding"/>
    <property type="evidence" value="ECO:0007669"/>
    <property type="project" value="UniProtKB-KW"/>
</dbReference>
<keyword evidence="2" id="KW-0479">Metal-binding</keyword>
<evidence type="ECO:0000259" key="6">
    <source>
        <dbReference type="PROSITE" id="PS50157"/>
    </source>
</evidence>
<proteinExistence type="predicted"/>
<protein>
    <submittedName>
        <fullName evidence="9">C2H2-type domain-containing protein</fullName>
    </submittedName>
</protein>
<dbReference type="GO" id="GO:0000981">
    <property type="term" value="F:DNA-binding transcription factor activity, RNA polymerase II-specific"/>
    <property type="evidence" value="ECO:0007669"/>
    <property type="project" value="TreeGrafter"/>
</dbReference>
<evidence type="ECO:0000256" key="1">
    <source>
        <dbReference type="ARBA" id="ARBA00004123"/>
    </source>
</evidence>
<dbReference type="PROSITE" id="PS00028">
    <property type="entry name" value="ZINC_FINGER_C2H2_1"/>
    <property type="match status" value="2"/>
</dbReference>
<dbReference type="GO" id="GO:0000978">
    <property type="term" value="F:RNA polymerase II cis-regulatory region sequence-specific DNA binding"/>
    <property type="evidence" value="ECO:0007669"/>
    <property type="project" value="TreeGrafter"/>
</dbReference>
<dbReference type="Gene3D" id="3.30.160.60">
    <property type="entry name" value="Classic Zinc Finger"/>
    <property type="match status" value="1"/>
</dbReference>
<dbReference type="Pfam" id="PF00096">
    <property type="entry name" value="zf-C2H2"/>
    <property type="match status" value="1"/>
</dbReference>
<dbReference type="STRING" id="51028.A0A0N4VKJ7"/>
<evidence type="ECO:0000256" key="5">
    <source>
        <dbReference type="PROSITE-ProRule" id="PRU00042"/>
    </source>
</evidence>
<dbReference type="InterPro" id="IPR013087">
    <property type="entry name" value="Znf_C2H2_type"/>
</dbReference>
<evidence type="ECO:0000313" key="7">
    <source>
        <dbReference type="EMBL" id="VDD95942.1"/>
    </source>
</evidence>
<evidence type="ECO:0000256" key="3">
    <source>
        <dbReference type="ARBA" id="ARBA00022737"/>
    </source>
</evidence>
<keyword evidence="4" id="KW-0862">Zinc</keyword>
<feature type="domain" description="C2H2-type" evidence="6">
    <location>
        <begin position="143"/>
        <end position="170"/>
    </location>
</feature>
<dbReference type="GO" id="GO:0005634">
    <property type="term" value="C:nucleus"/>
    <property type="evidence" value="ECO:0007669"/>
    <property type="project" value="UniProtKB-SubCell"/>
</dbReference>
<name>A0A0N4VKJ7_ENTVE</name>
<dbReference type="WBParaSite" id="EVEC_0001138501-mRNA-1">
    <property type="protein sequence ID" value="EVEC_0001138501-mRNA-1"/>
    <property type="gene ID" value="EVEC_0001138501"/>
</dbReference>
<dbReference type="EMBL" id="UXUI01011101">
    <property type="protein sequence ID" value="VDD95942.1"/>
    <property type="molecule type" value="Genomic_DNA"/>
</dbReference>
<dbReference type="SMART" id="SM00355">
    <property type="entry name" value="ZnF_C2H2"/>
    <property type="match status" value="2"/>
</dbReference>
<comment type="subcellular location">
    <subcellularLocation>
        <location evidence="1">Nucleus</location>
    </subcellularLocation>
</comment>
<sequence>MPHLGVTSSINSISIRRKTSAVVAAATGPGVVVVVIVGGDGGVVAAVAACDDGGGGNGGSSGSGGYCVHKIAESAIERLLTNAGSSNTLPDSTSDSWEALEAGFGALEEEERGRGWRGENNRGYSSPNIHASNKMSDGHIYRYRCSQCSLAFGTQERLAQHTIYHAFRTTYRCPQCSRSFTSADALQKHTSQEHINGN</sequence>
<accession>A0A0N4VKJ7</accession>
<dbReference type="Proteomes" id="UP000274131">
    <property type="component" value="Unassembled WGS sequence"/>
</dbReference>
<dbReference type="Pfam" id="PF13912">
    <property type="entry name" value="zf-C2H2_6"/>
    <property type="match status" value="1"/>
</dbReference>
<reference evidence="9" key="1">
    <citation type="submission" date="2017-02" db="UniProtKB">
        <authorList>
            <consortium name="WormBaseParasite"/>
        </authorList>
    </citation>
    <scope>IDENTIFICATION</scope>
</reference>
<dbReference type="InterPro" id="IPR036236">
    <property type="entry name" value="Znf_C2H2_sf"/>
</dbReference>
<evidence type="ECO:0000313" key="9">
    <source>
        <dbReference type="WBParaSite" id="EVEC_0001138501-mRNA-1"/>
    </source>
</evidence>
<evidence type="ECO:0000256" key="4">
    <source>
        <dbReference type="ARBA" id="ARBA00022833"/>
    </source>
</evidence>
<dbReference type="PROSITE" id="PS50157">
    <property type="entry name" value="ZINC_FINGER_C2H2_2"/>
    <property type="match status" value="2"/>
</dbReference>
<gene>
    <name evidence="7" type="ORF">EVEC_LOCUS10693</name>
</gene>
<keyword evidence="8" id="KW-1185">Reference proteome</keyword>
<dbReference type="InterPro" id="IPR051968">
    <property type="entry name" value="ZnFinger_Homeobox_TR"/>
</dbReference>
<evidence type="ECO:0000313" key="8">
    <source>
        <dbReference type="Proteomes" id="UP000274131"/>
    </source>
</evidence>
<dbReference type="OrthoDB" id="6417226at2759"/>
<organism evidence="9">
    <name type="scientific">Enterobius vermicularis</name>
    <name type="common">Human pinworm</name>
    <dbReference type="NCBI Taxonomy" id="51028"/>
    <lineage>
        <taxon>Eukaryota</taxon>
        <taxon>Metazoa</taxon>
        <taxon>Ecdysozoa</taxon>
        <taxon>Nematoda</taxon>
        <taxon>Chromadorea</taxon>
        <taxon>Rhabditida</taxon>
        <taxon>Spirurina</taxon>
        <taxon>Oxyuridomorpha</taxon>
        <taxon>Oxyuroidea</taxon>
        <taxon>Oxyuridae</taxon>
        <taxon>Enterobius</taxon>
    </lineage>
</organism>